<evidence type="ECO:0000313" key="4">
    <source>
        <dbReference type="EMBL" id="PSU44743.1"/>
    </source>
</evidence>
<proteinExistence type="predicted"/>
<dbReference type="NCBIfam" id="NF011927">
    <property type="entry name" value="PRK15398.1"/>
    <property type="match status" value="1"/>
</dbReference>
<dbReference type="InterPro" id="IPR015590">
    <property type="entry name" value="Aldehyde_DH_dom"/>
</dbReference>
<gene>
    <name evidence="4" type="ORF">C9J12_25950</name>
</gene>
<sequence length="468" mass="49055">MNQQVNSVFQTIDGEQFGVYETAVEAIAASAAAQVEFQNEFGTEARNRIIAAIRQVILDSAGPLGEMAVEESGLGRVAHKIAKNQLSATATPGTESLLTQAISSDDGLTIEERAPFGLIGAVTPVTNEIPTIVSNVISMLAGGNAVVFNVHPSAKMTSAVAIDRINRAIIASGGPADLVTMIKDPTLDTLQEIVQAPEVRLLVGTGGPGLVKALLSSGKKAIGAGAGNPPVVVDGSADVALAGASIVAGASFDNNLLCIGEKEVFVVEPQAEALIDAMMQSGAYLLNTEQVEQVTNLVLTADDNEEMAIACSFGMDREYHLRKEWVGQDAKKILGAIGVEVDTPVDLLIFDAQVNNPFVQLEQMMPVLPIVRCQGFAQAVDFAVDAEHGNRHSACIYSNNVNNVTYFAKRIGTTVFTQNGPTLVGLGYGGAGTTSFTIAGPTGEGITTARDFTRVRRFAIAQGGNRII</sequence>
<dbReference type="InterPro" id="IPR012408">
    <property type="entry name" value="Acetald_propionald_DH-rel"/>
</dbReference>
<dbReference type="Pfam" id="PF00171">
    <property type="entry name" value="Aldedh"/>
    <property type="match status" value="1"/>
</dbReference>
<keyword evidence="5" id="KW-1185">Reference proteome</keyword>
<dbReference type="InterPro" id="IPR016163">
    <property type="entry name" value="Ald_DH_C"/>
</dbReference>
<accession>A0A2T3J7K8</accession>
<feature type="domain" description="Aldehyde dehydrogenase" evidence="3">
    <location>
        <begin position="23"/>
        <end position="432"/>
    </location>
</feature>
<evidence type="ECO:0000313" key="5">
    <source>
        <dbReference type="Proteomes" id="UP000240987"/>
    </source>
</evidence>
<dbReference type="AlphaFoldDB" id="A0A2T3J7K8"/>
<dbReference type="Proteomes" id="UP000240987">
    <property type="component" value="Unassembled WGS sequence"/>
</dbReference>
<dbReference type="PANTHER" id="PTHR11699">
    <property type="entry name" value="ALDEHYDE DEHYDROGENASE-RELATED"/>
    <property type="match status" value="1"/>
</dbReference>
<reference evidence="4 5" key="1">
    <citation type="submission" date="2018-01" db="EMBL/GenBank/DDBJ databases">
        <title>Whole genome sequencing of Histamine producing bacteria.</title>
        <authorList>
            <person name="Butler K."/>
        </authorList>
    </citation>
    <scope>NUCLEOTIDE SEQUENCE [LARGE SCALE GENOMIC DNA]</scope>
    <source>
        <strain evidence="4 5">JCM 12947</strain>
    </source>
</reference>
<dbReference type="Gene3D" id="3.40.605.10">
    <property type="entry name" value="Aldehyde Dehydrogenase, Chain A, domain 1"/>
    <property type="match status" value="1"/>
</dbReference>
<dbReference type="RefSeq" id="WP_107245470.1">
    <property type="nucleotide sequence ID" value="NZ_PYMJ01000043.1"/>
</dbReference>
<dbReference type="SUPFAM" id="SSF53720">
    <property type="entry name" value="ALDH-like"/>
    <property type="match status" value="1"/>
</dbReference>
<protein>
    <submittedName>
        <fullName evidence="4">Aldehyde dehydrogenase EutE</fullName>
    </submittedName>
</protein>
<evidence type="ECO:0000259" key="3">
    <source>
        <dbReference type="Pfam" id="PF00171"/>
    </source>
</evidence>
<evidence type="ECO:0000256" key="1">
    <source>
        <dbReference type="ARBA" id="ARBA00023002"/>
    </source>
</evidence>
<dbReference type="Gene3D" id="3.40.309.10">
    <property type="entry name" value="Aldehyde Dehydrogenase, Chain A, domain 2"/>
    <property type="match status" value="1"/>
</dbReference>
<dbReference type="InterPro" id="IPR016161">
    <property type="entry name" value="Ald_DH/histidinol_DH"/>
</dbReference>
<dbReference type="OrthoDB" id="9815791at2"/>
<keyword evidence="1" id="KW-0560">Oxidoreductase</keyword>
<keyword evidence="2" id="KW-0520">NAD</keyword>
<comment type="caution">
    <text evidence="4">The sequence shown here is derived from an EMBL/GenBank/DDBJ whole genome shotgun (WGS) entry which is preliminary data.</text>
</comment>
<dbReference type="GO" id="GO:0008774">
    <property type="term" value="F:acetaldehyde dehydrogenase (acetylating) activity"/>
    <property type="evidence" value="ECO:0007669"/>
    <property type="project" value="InterPro"/>
</dbReference>
<organism evidence="4 5">
    <name type="scientific">Photobacterium frigidiphilum</name>
    <dbReference type="NCBI Taxonomy" id="264736"/>
    <lineage>
        <taxon>Bacteria</taxon>
        <taxon>Pseudomonadati</taxon>
        <taxon>Pseudomonadota</taxon>
        <taxon>Gammaproteobacteria</taxon>
        <taxon>Vibrionales</taxon>
        <taxon>Vibrionaceae</taxon>
        <taxon>Photobacterium</taxon>
    </lineage>
</organism>
<dbReference type="PIRSF" id="PIRSF036410">
    <property type="entry name" value="EutE_PduP"/>
    <property type="match status" value="1"/>
</dbReference>
<name>A0A2T3J7K8_9GAMM</name>
<dbReference type="InterPro" id="IPR016162">
    <property type="entry name" value="Ald_DH_N"/>
</dbReference>
<dbReference type="EMBL" id="PYMJ01000043">
    <property type="protein sequence ID" value="PSU44743.1"/>
    <property type="molecule type" value="Genomic_DNA"/>
</dbReference>
<evidence type="ECO:0000256" key="2">
    <source>
        <dbReference type="ARBA" id="ARBA00023027"/>
    </source>
</evidence>